<accession>A0A261W9Y8</accession>
<gene>
    <name evidence="2" type="ORF">CAL24_01745</name>
</gene>
<proteinExistence type="predicted"/>
<dbReference type="InterPro" id="IPR044855">
    <property type="entry name" value="CoA-Trfase_III_dom3_sf"/>
</dbReference>
<dbReference type="RefSeq" id="WP_094805603.1">
    <property type="nucleotide sequence ID" value="NZ_NEVT01000002.1"/>
</dbReference>
<dbReference type="GO" id="GO:0008410">
    <property type="term" value="F:CoA-transferase activity"/>
    <property type="evidence" value="ECO:0007669"/>
    <property type="project" value="TreeGrafter"/>
</dbReference>
<name>A0A261W9Y8_9BORD</name>
<dbReference type="EMBL" id="NEVT01000002">
    <property type="protein sequence ID" value="OZI82692.1"/>
    <property type="molecule type" value="Genomic_DNA"/>
</dbReference>
<dbReference type="PANTHER" id="PTHR48207">
    <property type="entry name" value="SUCCINATE--HYDROXYMETHYLGLUTARATE COA-TRANSFERASE"/>
    <property type="match status" value="1"/>
</dbReference>
<dbReference type="Pfam" id="PF02515">
    <property type="entry name" value="CoA_transf_3"/>
    <property type="match status" value="1"/>
</dbReference>
<evidence type="ECO:0000313" key="3">
    <source>
        <dbReference type="Proteomes" id="UP000215633"/>
    </source>
</evidence>
<dbReference type="AlphaFoldDB" id="A0A261W9Y8"/>
<reference evidence="3" key="1">
    <citation type="submission" date="2017-05" db="EMBL/GenBank/DDBJ databases">
        <title>Complete and WGS of Bordetella genogroups.</title>
        <authorList>
            <person name="Spilker T."/>
            <person name="Lipuma J."/>
        </authorList>
    </citation>
    <scope>NUCLEOTIDE SEQUENCE [LARGE SCALE GENOMIC DNA]</scope>
    <source>
        <strain evidence="3">AU8256</strain>
    </source>
</reference>
<dbReference type="Gene3D" id="3.40.50.10540">
    <property type="entry name" value="Crotonobetainyl-coa:carnitine coa-transferase, domain 1"/>
    <property type="match status" value="1"/>
</dbReference>
<evidence type="ECO:0000313" key="2">
    <source>
        <dbReference type="EMBL" id="OZI82692.1"/>
    </source>
</evidence>
<dbReference type="InterPro" id="IPR023606">
    <property type="entry name" value="CoA-Trfase_III_dom_1_sf"/>
</dbReference>
<organism evidence="2 3">
    <name type="scientific">Bordetella genomosp. 2</name>
    <dbReference type="NCBI Taxonomy" id="1983456"/>
    <lineage>
        <taxon>Bacteria</taxon>
        <taxon>Pseudomonadati</taxon>
        <taxon>Pseudomonadota</taxon>
        <taxon>Betaproteobacteria</taxon>
        <taxon>Burkholderiales</taxon>
        <taxon>Alcaligenaceae</taxon>
        <taxon>Bordetella</taxon>
    </lineage>
</organism>
<evidence type="ECO:0000256" key="1">
    <source>
        <dbReference type="ARBA" id="ARBA00022679"/>
    </source>
</evidence>
<keyword evidence="1 2" id="KW-0808">Transferase</keyword>
<dbReference type="Gene3D" id="3.30.1540.10">
    <property type="entry name" value="formyl-coa transferase, domain 3"/>
    <property type="match status" value="1"/>
</dbReference>
<keyword evidence="3" id="KW-1185">Reference proteome</keyword>
<dbReference type="Proteomes" id="UP000215633">
    <property type="component" value="Unassembled WGS sequence"/>
</dbReference>
<dbReference type="InterPro" id="IPR050483">
    <property type="entry name" value="CoA-transferase_III_domain"/>
</dbReference>
<dbReference type="InterPro" id="IPR003673">
    <property type="entry name" value="CoA-Trfase_fam_III"/>
</dbReference>
<dbReference type="SUPFAM" id="SSF89796">
    <property type="entry name" value="CoA-transferase family III (CaiB/BaiF)"/>
    <property type="match status" value="1"/>
</dbReference>
<protein>
    <submittedName>
        <fullName evidence="2">Formyl-CoA transferase</fullName>
    </submittedName>
</protein>
<sequence length="407" mass="43970">MQPLAGLKVVDFSKVLAGPLCGQYLGELGAEVIKVEPVELGDDTRGWTPTVQGESTIFLAVNHNKRSIALDLKSEQGREVARRLVRDADIVLQGFGSGTAQRLGIDRDTLMTLNPMLIYCEISGYGRDGPMGNEPGYDVMLQAFSGMISTLGHPGGDYARASFSPVDIGTAMFGLSGVLAAVIERQRTGKGVYVELALLDTALGFMSYMAQTYWHTGRDPQRMGTAHPSMCPYQAFQAKDGPLMLGAGNDAQWRRFCEAAGMAEYADHPDFATNAQRLANLARTVQIVQERIATRTVAEWVALLSRIKVACSPIHTLGQALGHPQVQARGLIEQTEHPVVGTLKQVGLPVKFQGRPRQAACPPPLHGQHTREILRELGYGDADVAALLGAAVVRQWQADETRQPGGA</sequence>
<dbReference type="PANTHER" id="PTHR48207:SF3">
    <property type="entry name" value="SUCCINATE--HYDROXYMETHYLGLUTARATE COA-TRANSFERASE"/>
    <property type="match status" value="1"/>
</dbReference>
<comment type="caution">
    <text evidence="2">The sequence shown here is derived from an EMBL/GenBank/DDBJ whole genome shotgun (WGS) entry which is preliminary data.</text>
</comment>